<sequence length="62" mass="7386">MDRYEDRDILRKGGFAENEVVQLSKLRKDYTEKEKSQAQIINRRLEFIRWLVSTGKLSDQIA</sequence>
<comment type="caution">
    <text evidence="1">The sequence shown here is derived from an EMBL/GenBank/DDBJ whole genome shotgun (WGS) entry which is preliminary data.</text>
</comment>
<reference evidence="2" key="1">
    <citation type="submission" date="2018-12" db="EMBL/GenBank/DDBJ databases">
        <title>Tengunoibacter tsumagoiensis gen. nov., sp. nov., Dictyobacter kobayashii sp. nov., D. alpinus sp. nov., and D. joshuensis sp. nov. and description of Dictyobacteraceae fam. nov. within the order Ktedonobacterales isolated from Tengu-no-mugimeshi.</title>
        <authorList>
            <person name="Wang C.M."/>
            <person name="Zheng Y."/>
            <person name="Sakai Y."/>
            <person name="Toyoda A."/>
            <person name="Minakuchi Y."/>
            <person name="Abe K."/>
            <person name="Yokota A."/>
            <person name="Yabe S."/>
        </authorList>
    </citation>
    <scope>NUCLEOTIDE SEQUENCE [LARGE SCALE GENOMIC DNA]</scope>
    <source>
        <strain evidence="2">Uno11</strain>
    </source>
</reference>
<dbReference type="EMBL" id="BIFS01000001">
    <property type="protein sequence ID" value="GCE21198.1"/>
    <property type="molecule type" value="Genomic_DNA"/>
</dbReference>
<evidence type="ECO:0000313" key="2">
    <source>
        <dbReference type="Proteomes" id="UP000287188"/>
    </source>
</evidence>
<organism evidence="1 2">
    <name type="scientific">Dictyobacter kobayashii</name>
    <dbReference type="NCBI Taxonomy" id="2014872"/>
    <lineage>
        <taxon>Bacteria</taxon>
        <taxon>Bacillati</taxon>
        <taxon>Chloroflexota</taxon>
        <taxon>Ktedonobacteria</taxon>
        <taxon>Ktedonobacterales</taxon>
        <taxon>Dictyobacteraceae</taxon>
        <taxon>Dictyobacter</taxon>
    </lineage>
</organism>
<dbReference type="RefSeq" id="WP_126552733.1">
    <property type="nucleotide sequence ID" value="NZ_BIFS01000001.1"/>
</dbReference>
<name>A0A402APV3_9CHLR</name>
<accession>A0A402APV3</accession>
<evidence type="ECO:0000313" key="1">
    <source>
        <dbReference type="EMBL" id="GCE21198.1"/>
    </source>
</evidence>
<keyword evidence="2" id="KW-1185">Reference proteome</keyword>
<protein>
    <submittedName>
        <fullName evidence="1">Uncharacterized protein</fullName>
    </submittedName>
</protein>
<dbReference type="OrthoDB" id="165098at2"/>
<dbReference type="Proteomes" id="UP000287188">
    <property type="component" value="Unassembled WGS sequence"/>
</dbReference>
<dbReference type="AlphaFoldDB" id="A0A402APV3"/>
<proteinExistence type="predicted"/>
<gene>
    <name evidence="1" type="ORF">KDK_49980</name>
</gene>